<evidence type="ECO:0000313" key="3">
    <source>
        <dbReference type="EMBL" id="KAF9069831.1"/>
    </source>
</evidence>
<dbReference type="PANTHER" id="PTHR12905:SF0">
    <property type="entry name" value="CALCINEURIN-LIKE PHOSPHOESTERASE DOMAIN-CONTAINING PROTEIN"/>
    <property type="match status" value="1"/>
</dbReference>
<gene>
    <name evidence="3" type="ORF">BDP27DRAFT_1221674</name>
</gene>
<keyword evidence="4" id="KW-1185">Reference proteome</keyword>
<dbReference type="CDD" id="cd07379">
    <property type="entry name" value="MPP_239FB"/>
    <property type="match status" value="1"/>
</dbReference>
<evidence type="ECO:0000256" key="1">
    <source>
        <dbReference type="SAM" id="MobiDB-lite"/>
    </source>
</evidence>
<dbReference type="InterPro" id="IPR004843">
    <property type="entry name" value="Calcineurin-like_PHP"/>
</dbReference>
<dbReference type="OrthoDB" id="630188at2759"/>
<dbReference type="InterPro" id="IPR051693">
    <property type="entry name" value="UPF0046_metallophosphoest"/>
</dbReference>
<reference evidence="3" key="1">
    <citation type="submission" date="2020-11" db="EMBL/GenBank/DDBJ databases">
        <authorList>
            <consortium name="DOE Joint Genome Institute"/>
            <person name="Ahrendt S."/>
            <person name="Riley R."/>
            <person name="Andreopoulos W."/>
            <person name="Labutti K."/>
            <person name="Pangilinan J."/>
            <person name="Ruiz-Duenas F.J."/>
            <person name="Barrasa J.M."/>
            <person name="Sanchez-Garcia M."/>
            <person name="Camarero S."/>
            <person name="Miyauchi S."/>
            <person name="Serrano A."/>
            <person name="Linde D."/>
            <person name="Babiker R."/>
            <person name="Drula E."/>
            <person name="Ayuso-Fernandez I."/>
            <person name="Pacheco R."/>
            <person name="Padilla G."/>
            <person name="Ferreira P."/>
            <person name="Barriuso J."/>
            <person name="Kellner H."/>
            <person name="Castanera R."/>
            <person name="Alfaro M."/>
            <person name="Ramirez L."/>
            <person name="Pisabarro A.G."/>
            <person name="Kuo A."/>
            <person name="Tritt A."/>
            <person name="Lipzen A."/>
            <person name="He G."/>
            <person name="Yan M."/>
            <person name="Ng V."/>
            <person name="Cullen D."/>
            <person name="Martin F."/>
            <person name="Rosso M.-N."/>
            <person name="Henrissat B."/>
            <person name="Hibbett D."/>
            <person name="Martinez A.T."/>
            <person name="Grigoriev I.V."/>
        </authorList>
    </citation>
    <scope>NUCLEOTIDE SEQUENCE</scope>
    <source>
        <strain evidence="3">AH 40177</strain>
    </source>
</reference>
<protein>
    <submittedName>
        <fullName evidence="3">Metallo-dependent phosphatase-like protein</fullName>
    </submittedName>
</protein>
<feature type="domain" description="Calcineurin-like phosphoesterase" evidence="2">
    <location>
        <begin position="96"/>
        <end position="285"/>
    </location>
</feature>
<dbReference type="Proteomes" id="UP000772434">
    <property type="component" value="Unassembled WGS sequence"/>
</dbReference>
<evidence type="ECO:0000259" key="2">
    <source>
        <dbReference type="Pfam" id="PF00149"/>
    </source>
</evidence>
<evidence type="ECO:0000313" key="4">
    <source>
        <dbReference type="Proteomes" id="UP000772434"/>
    </source>
</evidence>
<comment type="caution">
    <text evidence="3">The sequence shown here is derived from an EMBL/GenBank/DDBJ whole genome shotgun (WGS) entry which is preliminary data.</text>
</comment>
<proteinExistence type="predicted"/>
<accession>A0A9P5PPN8</accession>
<name>A0A9P5PPN8_9AGAR</name>
<organism evidence="3 4">
    <name type="scientific">Rhodocollybia butyracea</name>
    <dbReference type="NCBI Taxonomy" id="206335"/>
    <lineage>
        <taxon>Eukaryota</taxon>
        <taxon>Fungi</taxon>
        <taxon>Dikarya</taxon>
        <taxon>Basidiomycota</taxon>
        <taxon>Agaricomycotina</taxon>
        <taxon>Agaricomycetes</taxon>
        <taxon>Agaricomycetidae</taxon>
        <taxon>Agaricales</taxon>
        <taxon>Marasmiineae</taxon>
        <taxon>Omphalotaceae</taxon>
        <taxon>Rhodocollybia</taxon>
    </lineage>
</organism>
<dbReference type="Pfam" id="PF00149">
    <property type="entry name" value="Metallophos"/>
    <property type="match status" value="1"/>
</dbReference>
<dbReference type="AlphaFoldDB" id="A0A9P5PPN8"/>
<dbReference type="EMBL" id="JADNRY010000046">
    <property type="protein sequence ID" value="KAF9069831.1"/>
    <property type="molecule type" value="Genomic_DNA"/>
</dbReference>
<feature type="region of interest" description="Disordered" evidence="1">
    <location>
        <begin position="302"/>
        <end position="322"/>
    </location>
</feature>
<dbReference type="GO" id="GO:0016787">
    <property type="term" value="F:hydrolase activity"/>
    <property type="evidence" value="ECO:0007669"/>
    <property type="project" value="InterPro"/>
</dbReference>
<dbReference type="Gene3D" id="3.60.21.10">
    <property type="match status" value="1"/>
</dbReference>
<dbReference type="InterPro" id="IPR029052">
    <property type="entry name" value="Metallo-depent_PP-like"/>
</dbReference>
<sequence length="372" mass="41580">MLNLYRKYSPFRRQKRSNSEATSPPPPLPISTTDNDFDFDFGSENNSEVYGNETLTSSDNKEVVYVEYDDPLALPPTSPSYTRFVCISDTHTRSFPVPDGDVLLHSGDLTDTGTVEEFDMTMEWIRKLPHKVKIIIAGNHDLPLHTKWFKKNHYRWRDKDHSLKNELAQILKLLKGPAARAANVIYLQNEKYSFKVKGNGRTWSVYGSPWTPAFFSGGAFGYTPREAPALISKFPKTDILLTHGPPHKILDRTTRGDTPGCPSLTSALESARLRPRLHVFGHIHEAHGAYIHEWARGDVVGNIQNAPDEPETEPSEANGGQHAPTAATVFANAAAWPMGLRRSNYQRRSWGAASNHVFGGAGFRPVVVDLMD</sequence>
<feature type="region of interest" description="Disordered" evidence="1">
    <location>
        <begin position="8"/>
        <end position="50"/>
    </location>
</feature>
<dbReference type="SUPFAM" id="SSF56300">
    <property type="entry name" value="Metallo-dependent phosphatases"/>
    <property type="match status" value="1"/>
</dbReference>
<dbReference type="PANTHER" id="PTHR12905">
    <property type="entry name" value="METALLOPHOSPHOESTERASE"/>
    <property type="match status" value="1"/>
</dbReference>